<comment type="caution">
    <text evidence="2">The sequence shown here is derived from an EMBL/GenBank/DDBJ whole genome shotgun (WGS) entry which is preliminary data.</text>
</comment>
<accession>A0ABT7U3L7</accession>
<evidence type="ECO:0000313" key="2">
    <source>
        <dbReference type="EMBL" id="MDM8145122.1"/>
    </source>
</evidence>
<organism evidence="2 3">
    <name type="scientific">Bacteroides eggerthii</name>
    <dbReference type="NCBI Taxonomy" id="28111"/>
    <lineage>
        <taxon>Bacteria</taxon>
        <taxon>Pseudomonadati</taxon>
        <taxon>Bacteroidota</taxon>
        <taxon>Bacteroidia</taxon>
        <taxon>Bacteroidales</taxon>
        <taxon>Bacteroidaceae</taxon>
        <taxon>Bacteroides</taxon>
    </lineage>
</organism>
<evidence type="ECO:0000256" key="1">
    <source>
        <dbReference type="SAM" id="SignalP"/>
    </source>
</evidence>
<evidence type="ECO:0000313" key="3">
    <source>
        <dbReference type="Proteomes" id="UP001228403"/>
    </source>
</evidence>
<gene>
    <name evidence="2" type="ORF">QUW02_04140</name>
</gene>
<name>A0ABT7U3L7_9BACE</name>
<keyword evidence="1" id="KW-0732">Signal</keyword>
<reference evidence="3" key="1">
    <citation type="submission" date="2023-07" db="EMBL/GenBank/DDBJ databases">
        <title>Identification and characterization of horizontal gene transfer across gut microbiota members of farm animals based on homology search.</title>
        <authorList>
            <person name="Schwarzerova J."/>
            <person name="Nykrynova M."/>
            <person name="Jureckova K."/>
            <person name="Cejkova D."/>
            <person name="Rychlik I."/>
        </authorList>
    </citation>
    <scope>NUCLEOTIDE SEQUENCE [LARGE SCALE GENOMIC DNA]</scope>
    <source>
        <strain evidence="3">ET4</strain>
    </source>
</reference>
<feature type="chain" id="PRO_5046076863" evidence="1">
    <location>
        <begin position="27"/>
        <end position="1546"/>
    </location>
</feature>
<proteinExistence type="predicted"/>
<feature type="signal peptide" evidence="1">
    <location>
        <begin position="1"/>
        <end position="26"/>
    </location>
</feature>
<dbReference type="Proteomes" id="UP001228403">
    <property type="component" value="Unassembled WGS sequence"/>
</dbReference>
<dbReference type="EMBL" id="JAUDCF010000006">
    <property type="protein sequence ID" value="MDM8145122.1"/>
    <property type="molecule type" value="Genomic_DNA"/>
</dbReference>
<keyword evidence="3" id="KW-1185">Reference proteome</keyword>
<sequence>MRKLNHIFLACCLLLAGMATSISMQAQDKTPITVDGCRPLLAPDCVIDDIIDEVKVIGVPKHIDYTNVLDVDLENSTKIPIAVADAGVLYDPIISIRDINHKYKGGQAAGFVLGSGFQLLGAEVLKSMFIVLYNENELVKAIPVNDGNFGLLSLSLLSSGGTKTFTVDVPELDDQGEPIVFDEIMLATAGVDADVVGSAEIYYGFVGNVEKKLQNIDKKPGFKSYQNPYSIAITVIYDWLENDFANGDTFTPPASLLGLVLKGPFQLRVDYPDGMFAPKGAEVGFVFSNTNLANLDLLKQISIVVENTKTAESRTYKFGFETLNVDLLTSDKEARYSVKVEDDFEWNRVYLKVSQLGLLGGVLDLLGKTEFKYAYVKEFDIPSSAQKHALNLSANALLCEDEKEYTLTSDVNVTWSLKQVLDLDGKTDKTEDYKSGVTIDPTTLTKSAKVTFATLAAAGIYIFEARDEDGCTGTVTLTRGKTQEMEDASASWFCGNILNKEADKVHLENPKGGALISIDKLNNAENILDGNLSTYASYAKGLQLAAHTGIVSVKKDEGTFGADASVVGFVAETPNSLLGADVLKFYNIVLYKDGKQVYSSVVSENNTVQAALLGAPGSAKVRYAIEVPQEYVGQFDEFTLFTSGVLNLDLTGKSLKIYGAFVSDDPTCIKPSDPLDHLGVTSITSQNTGATFNYNKTGNAGLVEAVTVLANLGYLLDGTSLTDDGADKGAVSYAVANILGSTDITVKTGRKFSGKRWVGFVIKVPTGIGDVSLLTDMEIKAYNNGKLVGDSESGSFLSANLIGWTDYAYISCYTGQEFDEVTFTNKKLIEALKGVQYLGFYTYADKDGDGIPDEEDPDFCEPPIDIEWGEPEIAADMNSLCASNEKEILSVMIKAEKATQLYYTLTNVDKAELVTSGFWDTETPGIFSPSIDFEALQMEAGRYKLEVSVVGQTLLLPASKIFVIHAEQTTWAPKANSTDWNVWENWTNGVPVIGCTDVVIPGQSAVFPVLKAYDNGAGSEEKPTDFNSCEGLHFDLGAEMLGTQHLDYKKAWVELELSLNRYYMLSAPLKGMYTGDFFVPQDMNGTQNNPYFTDLDETTSPDYRFGPRVYQRLWECSAPVVTGATNANNGNDSTVQVDETRWTPPFNALAQSYEEGKGFSLKAGKENLPVTKVRFRFPKKHTKYFYYNEDGFKTDLFETLDRTDNGRLFTDGITWPLVLNYTLETESNTFLVGNPFMAHINIEKFLKGNTSVTSVKVYDGNAANSLILCDGKLLTNGADEDWTSIAPMQSFFVTFSAPAKTAQISITEDMLETKAGGDQPLRIAPQADALNEKDELMIEACADSTTACAKVVFNNTSEAAYVPGEDAVLLVDDEVKPRVVVYTMADDRAVDIQQTPDADRISIGVAMSKAAPLTLKFTGRAISQWKLYDAQTRHLYDLSVSDSVSLGRVDCNAGRFTLVKAGTEDKLNLENQGLLVSRTAPGAITVASADQLPIKHCAVYAADGHLISQWEGEAMSVEGIKAEAGVNMVRAIKSDGSSYSQKVICY</sequence>
<protein>
    <submittedName>
        <fullName evidence="2">Uncharacterized protein</fullName>
    </submittedName>
</protein>